<dbReference type="InterPro" id="IPR036291">
    <property type="entry name" value="NAD(P)-bd_dom_sf"/>
</dbReference>
<protein>
    <submittedName>
        <fullName evidence="9">Zinc-binding dehydrogenase</fullName>
    </submittedName>
</protein>
<dbReference type="Pfam" id="PF01494">
    <property type="entry name" value="FAD_binding_3"/>
    <property type="match status" value="1"/>
</dbReference>
<name>A0ABW1EYI6_9ACTN</name>
<evidence type="ECO:0000256" key="4">
    <source>
        <dbReference type="ARBA" id="ARBA00022833"/>
    </source>
</evidence>
<keyword evidence="10" id="KW-1185">Reference proteome</keyword>
<gene>
    <name evidence="9" type="ORF">ACFP0N_19670</name>
</gene>
<dbReference type="Gene3D" id="3.90.180.10">
    <property type="entry name" value="Medium-chain alcohol dehydrogenases, catalytic domain"/>
    <property type="match status" value="1"/>
</dbReference>
<dbReference type="PANTHER" id="PTHR43161:SF23">
    <property type="entry name" value="(R,R)-BUTANEDIOL DEHYDROGENASE-RELATED"/>
    <property type="match status" value="1"/>
</dbReference>
<comment type="caution">
    <text evidence="9">The sequence shown here is derived from an EMBL/GenBank/DDBJ whole genome shotgun (WGS) entry which is preliminary data.</text>
</comment>
<keyword evidence="5" id="KW-0560">Oxidoreductase</keyword>
<dbReference type="Gene3D" id="3.40.50.720">
    <property type="entry name" value="NAD(P)-binding Rossmann-like Domain"/>
    <property type="match status" value="1"/>
</dbReference>
<evidence type="ECO:0000259" key="7">
    <source>
        <dbReference type="Pfam" id="PF01494"/>
    </source>
</evidence>
<dbReference type="InterPro" id="IPR013154">
    <property type="entry name" value="ADH-like_N"/>
</dbReference>
<dbReference type="SUPFAM" id="SSF50129">
    <property type="entry name" value="GroES-like"/>
    <property type="match status" value="1"/>
</dbReference>
<dbReference type="Proteomes" id="UP001596067">
    <property type="component" value="Unassembled WGS sequence"/>
</dbReference>
<evidence type="ECO:0000313" key="10">
    <source>
        <dbReference type="Proteomes" id="UP001596067"/>
    </source>
</evidence>
<evidence type="ECO:0000256" key="2">
    <source>
        <dbReference type="ARBA" id="ARBA00008072"/>
    </source>
</evidence>
<comment type="cofactor">
    <cofactor evidence="1">
        <name>Zn(2+)</name>
        <dbReference type="ChEBI" id="CHEBI:29105"/>
    </cofactor>
</comment>
<organism evidence="9 10">
    <name type="scientific">Kitasatospora aburaviensis</name>
    <dbReference type="NCBI Taxonomy" id="67265"/>
    <lineage>
        <taxon>Bacteria</taxon>
        <taxon>Bacillati</taxon>
        <taxon>Actinomycetota</taxon>
        <taxon>Actinomycetes</taxon>
        <taxon>Kitasatosporales</taxon>
        <taxon>Streptomycetaceae</taxon>
        <taxon>Kitasatospora</taxon>
    </lineage>
</organism>
<sequence>MKAVVFEDVGLPGIHDRAVPSFGAGEVLVKVAATGICGTDRAILLGEFPARRGVVLGHEAVGAVTAAGTGTRSVVPGDRVVINPTYHCDRCRPCRRGMPAHCGAKAGREIGVDRDGTMAEFAVVPERFVHRLPASVSYRRGALVEPLACVLNNLAAARLRWDDQVLVLGAGPIGALCALVLARRGARVTLAERDQGRVALSRQLLPRTVRVLAAAEAAGAGTPDAVIDTTGSLPGDVLGAVAAGGTVVVMGEKEAGVATLPLRALVTRGIRLVGAGPYRPADFELAVELARDLPLEELVTHVLPLERYAEALAMLAVAPAGAGRSEAAGAGAGRSEAAGAGAGRSEAAGPGRSETAGYSAMKVLLAADEGLAP</sequence>
<accession>A0ABW1EYI6</accession>
<dbReference type="SUPFAM" id="SSF51735">
    <property type="entry name" value="NAD(P)-binding Rossmann-fold domains"/>
    <property type="match status" value="1"/>
</dbReference>
<feature type="region of interest" description="Disordered" evidence="6">
    <location>
        <begin position="326"/>
        <end position="354"/>
    </location>
</feature>
<feature type="compositionally biased region" description="Low complexity" evidence="6">
    <location>
        <begin position="326"/>
        <end position="353"/>
    </location>
</feature>
<comment type="similarity">
    <text evidence="2">Belongs to the zinc-containing alcohol dehydrogenase family.</text>
</comment>
<evidence type="ECO:0000313" key="9">
    <source>
        <dbReference type="EMBL" id="MFC5887192.1"/>
    </source>
</evidence>
<dbReference type="EMBL" id="JBHSOD010000024">
    <property type="protein sequence ID" value="MFC5887192.1"/>
    <property type="molecule type" value="Genomic_DNA"/>
</dbReference>
<keyword evidence="3" id="KW-0479">Metal-binding</keyword>
<evidence type="ECO:0000256" key="3">
    <source>
        <dbReference type="ARBA" id="ARBA00022723"/>
    </source>
</evidence>
<reference evidence="10" key="1">
    <citation type="journal article" date="2019" name="Int. J. Syst. Evol. Microbiol.">
        <title>The Global Catalogue of Microorganisms (GCM) 10K type strain sequencing project: providing services to taxonomists for standard genome sequencing and annotation.</title>
        <authorList>
            <consortium name="The Broad Institute Genomics Platform"/>
            <consortium name="The Broad Institute Genome Sequencing Center for Infectious Disease"/>
            <person name="Wu L."/>
            <person name="Ma J."/>
        </authorList>
    </citation>
    <scope>NUCLEOTIDE SEQUENCE [LARGE SCALE GENOMIC DNA]</scope>
    <source>
        <strain evidence="10">CGMCC 4.1469</strain>
    </source>
</reference>
<keyword evidence="4" id="KW-0862">Zinc</keyword>
<dbReference type="InterPro" id="IPR002938">
    <property type="entry name" value="FAD-bd"/>
</dbReference>
<dbReference type="InterPro" id="IPR011032">
    <property type="entry name" value="GroES-like_sf"/>
</dbReference>
<evidence type="ECO:0000256" key="6">
    <source>
        <dbReference type="SAM" id="MobiDB-lite"/>
    </source>
</evidence>
<dbReference type="Pfam" id="PF08240">
    <property type="entry name" value="ADH_N"/>
    <property type="match status" value="1"/>
</dbReference>
<feature type="domain" description="Alcohol dehydrogenase-like N-terminal" evidence="8">
    <location>
        <begin position="23"/>
        <end position="133"/>
    </location>
</feature>
<evidence type="ECO:0000259" key="8">
    <source>
        <dbReference type="Pfam" id="PF08240"/>
    </source>
</evidence>
<evidence type="ECO:0000256" key="5">
    <source>
        <dbReference type="ARBA" id="ARBA00023002"/>
    </source>
</evidence>
<proteinExistence type="inferred from homology"/>
<evidence type="ECO:0000256" key="1">
    <source>
        <dbReference type="ARBA" id="ARBA00001947"/>
    </source>
</evidence>
<dbReference type="PANTHER" id="PTHR43161">
    <property type="entry name" value="SORBITOL DEHYDROGENASE"/>
    <property type="match status" value="1"/>
</dbReference>
<feature type="domain" description="FAD-binding" evidence="7">
    <location>
        <begin position="164"/>
        <end position="213"/>
    </location>
</feature>
<dbReference type="RefSeq" id="WP_313761517.1">
    <property type="nucleotide sequence ID" value="NZ_BAAAVH010000077.1"/>
</dbReference>